<feature type="compositionally biased region" description="Basic and acidic residues" evidence="1">
    <location>
        <begin position="25"/>
        <end position="42"/>
    </location>
</feature>
<dbReference type="EMBL" id="BQNB010014694">
    <property type="protein sequence ID" value="GJT31297.1"/>
    <property type="molecule type" value="Genomic_DNA"/>
</dbReference>
<evidence type="ECO:0000256" key="1">
    <source>
        <dbReference type="SAM" id="MobiDB-lite"/>
    </source>
</evidence>
<comment type="caution">
    <text evidence="2">The sequence shown here is derived from an EMBL/GenBank/DDBJ whole genome shotgun (WGS) entry which is preliminary data.</text>
</comment>
<gene>
    <name evidence="2" type="ORF">Tco_0911572</name>
</gene>
<keyword evidence="3" id="KW-1185">Reference proteome</keyword>
<reference evidence="2" key="1">
    <citation type="journal article" date="2022" name="Int. J. Mol. Sci.">
        <title>Draft Genome of Tanacetum Coccineum: Genomic Comparison of Closely Related Tanacetum-Family Plants.</title>
        <authorList>
            <person name="Yamashiro T."/>
            <person name="Shiraishi A."/>
            <person name="Nakayama K."/>
            <person name="Satake H."/>
        </authorList>
    </citation>
    <scope>NUCLEOTIDE SEQUENCE</scope>
</reference>
<feature type="compositionally biased region" description="Polar residues" evidence="1">
    <location>
        <begin position="92"/>
        <end position="101"/>
    </location>
</feature>
<feature type="region of interest" description="Disordered" evidence="1">
    <location>
        <begin position="19"/>
        <end position="42"/>
    </location>
</feature>
<evidence type="ECO:0000313" key="3">
    <source>
        <dbReference type="Proteomes" id="UP001151760"/>
    </source>
</evidence>
<feature type="region of interest" description="Disordered" evidence="1">
    <location>
        <begin position="80"/>
        <end position="101"/>
    </location>
</feature>
<feature type="region of interest" description="Disordered" evidence="1">
    <location>
        <begin position="159"/>
        <end position="178"/>
    </location>
</feature>
<organism evidence="2 3">
    <name type="scientific">Tanacetum coccineum</name>
    <dbReference type="NCBI Taxonomy" id="301880"/>
    <lineage>
        <taxon>Eukaryota</taxon>
        <taxon>Viridiplantae</taxon>
        <taxon>Streptophyta</taxon>
        <taxon>Embryophyta</taxon>
        <taxon>Tracheophyta</taxon>
        <taxon>Spermatophyta</taxon>
        <taxon>Magnoliopsida</taxon>
        <taxon>eudicotyledons</taxon>
        <taxon>Gunneridae</taxon>
        <taxon>Pentapetalae</taxon>
        <taxon>asterids</taxon>
        <taxon>campanulids</taxon>
        <taxon>Asterales</taxon>
        <taxon>Asteraceae</taxon>
        <taxon>Asteroideae</taxon>
        <taxon>Anthemideae</taxon>
        <taxon>Anthemidinae</taxon>
        <taxon>Tanacetum</taxon>
    </lineage>
</organism>
<name>A0ABQ5CXS9_9ASTR</name>
<accession>A0ABQ5CXS9</accession>
<proteinExistence type="predicted"/>
<protein>
    <submittedName>
        <fullName evidence="2">Uncharacterized protein</fullName>
    </submittedName>
</protein>
<evidence type="ECO:0000313" key="2">
    <source>
        <dbReference type="EMBL" id="GJT31297.1"/>
    </source>
</evidence>
<sequence length="260" mass="30517">MNDDTPMCERHEVDYVQYGGSQNQDSHDSHSHQSHHDHNDPEKLLTELNNDVKNDLKDFKRCIHSMRTVDWKLFARDNDKTTGVLPNKESKTVNQEPQSKTNLEKSMTKFSDSQRVTSMFIKDNINDMILKMKQNEKNFQTIFKNMERKIDEWSKSQNISLEQNDRTKPPPPPQAHTEHVNVKFTGSEKSDYSPKILKDLPPPIIINNKIKKDKPIKTSKRGYHVVKTKEYMFREYVPKIPYPQRLNVDRSHLNCIVKVS</sequence>
<dbReference type="Proteomes" id="UP001151760">
    <property type="component" value="Unassembled WGS sequence"/>
</dbReference>
<reference evidence="2" key="2">
    <citation type="submission" date="2022-01" db="EMBL/GenBank/DDBJ databases">
        <authorList>
            <person name="Yamashiro T."/>
            <person name="Shiraishi A."/>
            <person name="Satake H."/>
            <person name="Nakayama K."/>
        </authorList>
    </citation>
    <scope>NUCLEOTIDE SEQUENCE</scope>
</reference>